<sequence length="106" mass="11890">MSTLTNIAFNRLPDIPSLTHVSSHIKRTGNRLVRLNENSRHLKGNKSVLHGSFHGFTSDIPVDKIMRDLQAEEQSKSINAHILADCDVLVSGHWTLLIARDPNLTR</sequence>
<dbReference type="AlphaFoldDB" id="A0AAD9URB6"/>
<dbReference type="EMBL" id="JARQWQ010000222">
    <property type="protein sequence ID" value="KAK2547051.1"/>
    <property type="molecule type" value="Genomic_DNA"/>
</dbReference>
<accession>A0AAD9URB6</accession>
<gene>
    <name evidence="1" type="ORF">P5673_033184</name>
</gene>
<reference evidence="1" key="1">
    <citation type="journal article" date="2023" name="G3 (Bethesda)">
        <title>Whole genome assembly and annotation of the endangered Caribbean coral Acropora cervicornis.</title>
        <authorList>
            <person name="Selwyn J.D."/>
            <person name="Vollmer S.V."/>
        </authorList>
    </citation>
    <scope>NUCLEOTIDE SEQUENCE</scope>
    <source>
        <strain evidence="1">K2</strain>
    </source>
</reference>
<proteinExistence type="predicted"/>
<dbReference type="Proteomes" id="UP001249851">
    <property type="component" value="Unassembled WGS sequence"/>
</dbReference>
<name>A0AAD9URB6_ACRCE</name>
<comment type="caution">
    <text evidence="1">The sequence shown here is derived from an EMBL/GenBank/DDBJ whole genome shotgun (WGS) entry which is preliminary data.</text>
</comment>
<evidence type="ECO:0000313" key="2">
    <source>
        <dbReference type="Proteomes" id="UP001249851"/>
    </source>
</evidence>
<reference evidence="1" key="2">
    <citation type="journal article" date="2023" name="Science">
        <title>Genomic signatures of disease resistance in endangered staghorn corals.</title>
        <authorList>
            <person name="Vollmer S.V."/>
            <person name="Selwyn J.D."/>
            <person name="Despard B.A."/>
            <person name="Roesel C.L."/>
        </authorList>
    </citation>
    <scope>NUCLEOTIDE SEQUENCE</scope>
    <source>
        <strain evidence="1">K2</strain>
    </source>
</reference>
<evidence type="ECO:0000313" key="1">
    <source>
        <dbReference type="EMBL" id="KAK2547051.1"/>
    </source>
</evidence>
<protein>
    <submittedName>
        <fullName evidence="1">Uncharacterized protein</fullName>
    </submittedName>
</protein>
<organism evidence="1 2">
    <name type="scientific">Acropora cervicornis</name>
    <name type="common">Staghorn coral</name>
    <dbReference type="NCBI Taxonomy" id="6130"/>
    <lineage>
        <taxon>Eukaryota</taxon>
        <taxon>Metazoa</taxon>
        <taxon>Cnidaria</taxon>
        <taxon>Anthozoa</taxon>
        <taxon>Hexacorallia</taxon>
        <taxon>Scleractinia</taxon>
        <taxon>Astrocoeniina</taxon>
        <taxon>Acroporidae</taxon>
        <taxon>Acropora</taxon>
    </lineage>
</organism>
<keyword evidence="2" id="KW-1185">Reference proteome</keyword>